<protein>
    <submittedName>
        <fullName evidence="5">GntR family transcriptional regulator</fullName>
    </submittedName>
</protein>
<keyword evidence="2" id="KW-0238">DNA-binding</keyword>
<dbReference type="Proteomes" id="UP000639606">
    <property type="component" value="Unassembled WGS sequence"/>
</dbReference>
<dbReference type="InterPro" id="IPR036390">
    <property type="entry name" value="WH_DNA-bd_sf"/>
</dbReference>
<dbReference type="Gene3D" id="1.10.10.10">
    <property type="entry name" value="Winged helix-like DNA-binding domain superfamily/Winged helix DNA-binding domain"/>
    <property type="match status" value="1"/>
</dbReference>
<dbReference type="AlphaFoldDB" id="A0A918AM91"/>
<dbReference type="PROSITE" id="PS50949">
    <property type="entry name" value="HTH_GNTR"/>
    <property type="match status" value="1"/>
</dbReference>
<comment type="caution">
    <text evidence="5">The sequence shown here is derived from an EMBL/GenBank/DDBJ whole genome shotgun (WGS) entry which is preliminary data.</text>
</comment>
<organism evidence="5 6">
    <name type="scientific">Saccharothrix coeruleofusca</name>
    <dbReference type="NCBI Taxonomy" id="33919"/>
    <lineage>
        <taxon>Bacteria</taxon>
        <taxon>Bacillati</taxon>
        <taxon>Actinomycetota</taxon>
        <taxon>Actinomycetes</taxon>
        <taxon>Pseudonocardiales</taxon>
        <taxon>Pseudonocardiaceae</taxon>
        <taxon>Saccharothrix</taxon>
    </lineage>
</organism>
<dbReference type="GO" id="GO:0003677">
    <property type="term" value="F:DNA binding"/>
    <property type="evidence" value="ECO:0007669"/>
    <property type="project" value="UniProtKB-KW"/>
</dbReference>
<evidence type="ECO:0000313" key="5">
    <source>
        <dbReference type="EMBL" id="GGP55355.1"/>
    </source>
</evidence>
<proteinExistence type="predicted"/>
<dbReference type="PANTHER" id="PTHR38445">
    <property type="entry name" value="HTH-TYPE TRANSCRIPTIONAL REPRESSOR YTRA"/>
    <property type="match status" value="1"/>
</dbReference>
<dbReference type="InterPro" id="IPR000524">
    <property type="entry name" value="Tscrpt_reg_HTH_GntR"/>
</dbReference>
<dbReference type="PANTHER" id="PTHR38445:SF9">
    <property type="entry name" value="HTH-TYPE TRANSCRIPTIONAL REPRESSOR YTRA"/>
    <property type="match status" value="1"/>
</dbReference>
<dbReference type="Pfam" id="PF00392">
    <property type="entry name" value="GntR"/>
    <property type="match status" value="1"/>
</dbReference>
<dbReference type="GO" id="GO:0003700">
    <property type="term" value="F:DNA-binding transcription factor activity"/>
    <property type="evidence" value="ECO:0007669"/>
    <property type="project" value="InterPro"/>
</dbReference>
<dbReference type="CDD" id="cd07377">
    <property type="entry name" value="WHTH_GntR"/>
    <property type="match status" value="1"/>
</dbReference>
<evidence type="ECO:0000256" key="1">
    <source>
        <dbReference type="ARBA" id="ARBA00023015"/>
    </source>
</evidence>
<dbReference type="EMBL" id="BMRG01000004">
    <property type="protein sequence ID" value="GGP55355.1"/>
    <property type="molecule type" value="Genomic_DNA"/>
</dbReference>
<keyword evidence="6" id="KW-1185">Reference proteome</keyword>
<keyword evidence="3" id="KW-0804">Transcription</keyword>
<gene>
    <name evidence="5" type="ORF">GCM10010185_29900</name>
</gene>
<evidence type="ECO:0000313" key="6">
    <source>
        <dbReference type="Proteomes" id="UP000639606"/>
    </source>
</evidence>
<dbReference type="RefSeq" id="WP_189223804.1">
    <property type="nucleotide sequence ID" value="NZ_BMRG01000004.1"/>
</dbReference>
<feature type="domain" description="HTH gntR-type" evidence="4">
    <location>
        <begin position="14"/>
        <end position="82"/>
    </location>
</feature>
<evidence type="ECO:0000259" key="4">
    <source>
        <dbReference type="PROSITE" id="PS50949"/>
    </source>
</evidence>
<accession>A0A918AM91</accession>
<dbReference type="InterPro" id="IPR036388">
    <property type="entry name" value="WH-like_DNA-bd_sf"/>
</dbReference>
<evidence type="ECO:0000256" key="2">
    <source>
        <dbReference type="ARBA" id="ARBA00023125"/>
    </source>
</evidence>
<evidence type="ECO:0000256" key="3">
    <source>
        <dbReference type="ARBA" id="ARBA00023163"/>
    </source>
</evidence>
<reference evidence="5" key="1">
    <citation type="journal article" date="2014" name="Int. J. Syst. Evol. Microbiol.">
        <title>Complete genome sequence of Corynebacterium casei LMG S-19264T (=DSM 44701T), isolated from a smear-ripened cheese.</title>
        <authorList>
            <consortium name="US DOE Joint Genome Institute (JGI-PGF)"/>
            <person name="Walter F."/>
            <person name="Albersmeier A."/>
            <person name="Kalinowski J."/>
            <person name="Ruckert C."/>
        </authorList>
    </citation>
    <scope>NUCLEOTIDE SEQUENCE</scope>
    <source>
        <strain evidence="5">JCM 3313</strain>
    </source>
</reference>
<keyword evidence="1" id="KW-0805">Transcription regulation</keyword>
<reference evidence="5" key="2">
    <citation type="submission" date="2020-09" db="EMBL/GenBank/DDBJ databases">
        <authorList>
            <person name="Sun Q."/>
            <person name="Ohkuma M."/>
        </authorList>
    </citation>
    <scope>NUCLEOTIDE SEQUENCE</scope>
    <source>
        <strain evidence="5">JCM 3313</strain>
    </source>
</reference>
<sequence length="124" mass="13104">MTPPRITVDPDSGLAPWRQVHDQITRAITAGALSPGTRLPPIRQLARDLGLAPGTVARVYRLLESEGRVTTAGTRGTVVSDAVVPADRGVLLREAADRFARAARDLGASDEEALAAVRAAWPTS</sequence>
<name>A0A918AM91_9PSEU</name>
<dbReference type="SMART" id="SM00345">
    <property type="entry name" value="HTH_GNTR"/>
    <property type="match status" value="1"/>
</dbReference>
<dbReference type="SUPFAM" id="SSF46785">
    <property type="entry name" value="Winged helix' DNA-binding domain"/>
    <property type="match status" value="1"/>
</dbReference>